<comment type="function">
    <text evidence="7 10">Participates actively in the response to hyperosmotic and heat shock by preventing the aggregation of stress-denatured proteins, in association with DnaK and GrpE. It is the nucleotide exchange factor for DnaK and may function as a thermosensor. Unfolded proteins bind initially to DnaJ; upon interaction with the DnaJ-bound protein, DnaK hydrolyzes its bound ATP, resulting in the formation of a stable complex. GrpE releases ADP from DnaK; ATP binding to DnaK triggers the release of the substrate protein, thus completing the reaction cycle. Several rounds of ATP-dependent interactions between DnaJ, DnaK and GrpE are required for fully efficient folding.</text>
</comment>
<dbReference type="GO" id="GO:0042803">
    <property type="term" value="F:protein homodimerization activity"/>
    <property type="evidence" value="ECO:0007669"/>
    <property type="project" value="InterPro"/>
</dbReference>
<dbReference type="GO" id="GO:0051087">
    <property type="term" value="F:protein-folding chaperone binding"/>
    <property type="evidence" value="ECO:0007669"/>
    <property type="project" value="InterPro"/>
</dbReference>
<evidence type="ECO:0000256" key="4">
    <source>
        <dbReference type="ARBA" id="ARBA00022490"/>
    </source>
</evidence>
<accession>C6XIH5</accession>
<evidence type="ECO:0000256" key="2">
    <source>
        <dbReference type="ARBA" id="ARBA00009054"/>
    </source>
</evidence>
<protein>
    <recommendedName>
        <fullName evidence="8 10">Protein GrpE</fullName>
    </recommendedName>
    <alternativeName>
        <fullName evidence="9 10">HSP-70 cofactor</fullName>
    </alternativeName>
</protein>
<dbReference type="Gene3D" id="2.30.22.10">
    <property type="entry name" value="Head domain of nucleotide exchange factor GrpE"/>
    <property type="match status" value="1"/>
</dbReference>
<dbReference type="GO" id="GO:0000774">
    <property type="term" value="F:adenyl-nucleotide exchange factor activity"/>
    <property type="evidence" value="ECO:0007669"/>
    <property type="project" value="InterPro"/>
</dbReference>
<dbReference type="InterPro" id="IPR000740">
    <property type="entry name" value="GrpE"/>
</dbReference>
<dbReference type="HAMAP" id="MF_01151">
    <property type="entry name" value="GrpE"/>
    <property type="match status" value="1"/>
</dbReference>
<evidence type="ECO:0000256" key="1">
    <source>
        <dbReference type="ARBA" id="ARBA00004496"/>
    </source>
</evidence>
<dbReference type="KEGG" id="hba:Hbal_3115"/>
<dbReference type="Proteomes" id="UP000002745">
    <property type="component" value="Chromosome"/>
</dbReference>
<dbReference type="PANTHER" id="PTHR21237">
    <property type="entry name" value="GRPE PROTEIN"/>
    <property type="match status" value="1"/>
</dbReference>
<dbReference type="RefSeq" id="WP_015828932.1">
    <property type="nucleotide sequence ID" value="NC_012982.1"/>
</dbReference>
<dbReference type="EMBL" id="CP001678">
    <property type="protein sequence ID" value="ACT60782.1"/>
    <property type="molecule type" value="Genomic_DNA"/>
</dbReference>
<dbReference type="OrthoDB" id="9789811at2"/>
<name>C6XIH5_HIRBI</name>
<sequence>MSEDTQAPENKVENEAEEALNTGEEAQTTEAANDAAPAEDEPEARIAELEAETNALKDQLVRTMADMENLRKRTEKQVADSRIYAVEKFAGDLLSVSDNMTRALGAVSDEAKAALSEQGQSLLAGIEMTQKELHAAFARNGVVAIDAAPGASFDPNLHQAISQIPSDQPNGTVAETFQSGWKIGDRTLRAAMVAVSSGN</sequence>
<dbReference type="AlphaFoldDB" id="C6XIH5"/>
<dbReference type="GO" id="GO:0006457">
    <property type="term" value="P:protein folding"/>
    <property type="evidence" value="ECO:0007669"/>
    <property type="project" value="InterPro"/>
</dbReference>
<evidence type="ECO:0000256" key="3">
    <source>
        <dbReference type="ARBA" id="ARBA00011738"/>
    </source>
</evidence>
<dbReference type="eggNOG" id="COG0576">
    <property type="taxonomic scope" value="Bacteria"/>
</dbReference>
<comment type="similarity">
    <text evidence="2 10 11">Belongs to the GrpE family.</text>
</comment>
<evidence type="ECO:0000256" key="12">
    <source>
        <dbReference type="SAM" id="Coils"/>
    </source>
</evidence>
<evidence type="ECO:0000256" key="10">
    <source>
        <dbReference type="HAMAP-Rule" id="MF_01151"/>
    </source>
</evidence>
<dbReference type="STRING" id="582402.Hbal_3115"/>
<dbReference type="CDD" id="cd00446">
    <property type="entry name" value="GrpE"/>
    <property type="match status" value="1"/>
</dbReference>
<evidence type="ECO:0000256" key="5">
    <source>
        <dbReference type="ARBA" id="ARBA00023016"/>
    </source>
</evidence>
<dbReference type="PRINTS" id="PR00773">
    <property type="entry name" value="GRPEPROTEIN"/>
</dbReference>
<dbReference type="FunFam" id="2.30.22.10:FF:000001">
    <property type="entry name" value="Protein GrpE"/>
    <property type="match status" value="1"/>
</dbReference>
<dbReference type="InterPro" id="IPR009012">
    <property type="entry name" value="GrpE_head"/>
</dbReference>
<comment type="subcellular location">
    <subcellularLocation>
        <location evidence="1 10">Cytoplasm</location>
    </subcellularLocation>
</comment>
<dbReference type="SUPFAM" id="SSF51064">
    <property type="entry name" value="Head domain of nucleotide exchange factor GrpE"/>
    <property type="match status" value="1"/>
</dbReference>
<keyword evidence="6 10" id="KW-0143">Chaperone</keyword>
<evidence type="ECO:0000256" key="11">
    <source>
        <dbReference type="RuleBase" id="RU004478"/>
    </source>
</evidence>
<dbReference type="GO" id="GO:0005737">
    <property type="term" value="C:cytoplasm"/>
    <property type="evidence" value="ECO:0007669"/>
    <property type="project" value="UniProtKB-SubCell"/>
</dbReference>
<evidence type="ECO:0000313" key="15">
    <source>
        <dbReference type="Proteomes" id="UP000002745"/>
    </source>
</evidence>
<keyword evidence="4 10" id="KW-0963">Cytoplasm</keyword>
<evidence type="ECO:0000256" key="13">
    <source>
        <dbReference type="SAM" id="MobiDB-lite"/>
    </source>
</evidence>
<dbReference type="PANTHER" id="PTHR21237:SF23">
    <property type="entry name" value="GRPE PROTEIN HOMOLOG, MITOCHONDRIAL"/>
    <property type="match status" value="1"/>
</dbReference>
<dbReference type="InterPro" id="IPR013805">
    <property type="entry name" value="GrpE_CC"/>
</dbReference>
<evidence type="ECO:0000256" key="7">
    <source>
        <dbReference type="ARBA" id="ARBA00053401"/>
    </source>
</evidence>
<proteinExistence type="inferred from homology"/>
<evidence type="ECO:0000313" key="14">
    <source>
        <dbReference type="EMBL" id="ACT60782.1"/>
    </source>
</evidence>
<organism evidence="14 15">
    <name type="scientific">Hirschia baltica (strain ATCC 49814 / DSM 5838 / IFAM 1418)</name>
    <dbReference type="NCBI Taxonomy" id="582402"/>
    <lineage>
        <taxon>Bacteria</taxon>
        <taxon>Pseudomonadati</taxon>
        <taxon>Pseudomonadota</taxon>
        <taxon>Alphaproteobacteria</taxon>
        <taxon>Hyphomonadales</taxon>
        <taxon>Hyphomonadaceae</taxon>
        <taxon>Hirschia</taxon>
    </lineage>
</organism>
<reference evidence="15" key="1">
    <citation type="journal article" date="2011" name="J. Bacteriol.">
        <title>Genome sequences of eight morphologically diverse alphaproteobacteria.</title>
        <authorList>
            <consortium name="US DOE Joint Genome Institute"/>
            <person name="Brown P.J."/>
            <person name="Kysela D.T."/>
            <person name="Buechlein A."/>
            <person name="Hemmerich C."/>
            <person name="Brun Y.V."/>
        </authorList>
    </citation>
    <scope>NUCLEOTIDE SEQUENCE [LARGE SCALE GENOMIC DNA]</scope>
    <source>
        <strain evidence="15">ATCC 49814 / DSM 5838 / IFAM 1418</strain>
    </source>
</reference>
<evidence type="ECO:0000256" key="9">
    <source>
        <dbReference type="ARBA" id="ARBA00076414"/>
    </source>
</evidence>
<evidence type="ECO:0000256" key="6">
    <source>
        <dbReference type="ARBA" id="ARBA00023186"/>
    </source>
</evidence>
<keyword evidence="12" id="KW-0175">Coiled coil</keyword>
<evidence type="ECO:0000256" key="8">
    <source>
        <dbReference type="ARBA" id="ARBA00072274"/>
    </source>
</evidence>
<keyword evidence="5 10" id="KW-0346">Stress response</keyword>
<dbReference type="NCBIfam" id="NF010738">
    <property type="entry name" value="PRK14140.1"/>
    <property type="match status" value="1"/>
</dbReference>
<dbReference type="Gene3D" id="3.90.20.20">
    <property type="match status" value="1"/>
</dbReference>
<gene>
    <name evidence="10" type="primary">grpE</name>
    <name evidence="14" type="ordered locus">Hbal_3115</name>
</gene>
<dbReference type="HOGENOM" id="CLU_057217_6_2_5"/>
<feature type="compositionally biased region" description="Low complexity" evidence="13">
    <location>
        <begin position="24"/>
        <end position="36"/>
    </location>
</feature>
<dbReference type="Pfam" id="PF01025">
    <property type="entry name" value="GrpE"/>
    <property type="match status" value="1"/>
</dbReference>
<feature type="coiled-coil region" evidence="12">
    <location>
        <begin position="46"/>
        <end position="77"/>
    </location>
</feature>
<comment type="subunit">
    <text evidence="3 10">Homodimer.</text>
</comment>
<dbReference type="SUPFAM" id="SSF58014">
    <property type="entry name" value="Coiled-coil domain of nucleotide exchange factor GrpE"/>
    <property type="match status" value="1"/>
</dbReference>
<keyword evidence="15" id="KW-1185">Reference proteome</keyword>
<feature type="region of interest" description="Disordered" evidence="13">
    <location>
        <begin position="1"/>
        <end position="43"/>
    </location>
</feature>
<dbReference type="GO" id="GO:0051082">
    <property type="term" value="F:unfolded protein binding"/>
    <property type="evidence" value="ECO:0007669"/>
    <property type="project" value="TreeGrafter"/>
</dbReference>